<evidence type="ECO:0000256" key="2">
    <source>
        <dbReference type="ARBA" id="ARBA00012759"/>
    </source>
</evidence>
<name>A0A3E2HHC7_SCYLI</name>
<dbReference type="InterPro" id="IPR027417">
    <property type="entry name" value="P-loop_NTPase"/>
</dbReference>
<dbReference type="OrthoDB" id="3182339at2759"/>
<evidence type="ECO:0000256" key="6">
    <source>
        <dbReference type="ARBA" id="ARBA00022807"/>
    </source>
</evidence>
<dbReference type="STRING" id="5539.A0A3E2HHC7"/>
<organism evidence="11 12">
    <name type="scientific">Scytalidium lignicola</name>
    <name type="common">Hyphomycete</name>
    <dbReference type="NCBI Taxonomy" id="5539"/>
    <lineage>
        <taxon>Eukaryota</taxon>
        <taxon>Fungi</taxon>
        <taxon>Dikarya</taxon>
        <taxon>Ascomycota</taxon>
        <taxon>Pezizomycotina</taxon>
        <taxon>Leotiomycetes</taxon>
        <taxon>Leotiomycetes incertae sedis</taxon>
        <taxon>Scytalidium</taxon>
    </lineage>
</organism>
<dbReference type="EC" id="3.4.19.12" evidence="2"/>
<sequence>MILLESVFNHLVLPPKVPGQADEDTEGIKRNILDRLIQACNTISKYSDEEFERIWASIRSSLRICSELNGDHLEKELLIGEFRNLQPNDQLILHVVEQNAALLIRRHVSSDTVVFEAFESSPSSETVLAADNTLEWDFPGCAVEIEWDEFLQTSFQENIAFFLEKASIEPLHRFSAHRTKASASVVEARGTTDPAVITQMLMPLLEAIGCPIKVPRLRKRVQDDVNIQNAELPWRRLPFWLILRVAIQRHLYFSLGNEKGRACYKFLICTMLALFLKECVSQLAPELTVMLKAKLCRRLAKLELDKAHAGSDIYQHLFSSIGPFLREIIENSAYQIELSWDHFKRANMRHIPKLPRRADNQAFYLSLPNSGIYLSNLLKSPYEQPRRLVNLPMPSLSGGTTQKVRTFTEKYFRLVELDDKIETEWSSSTSNLVPDCQTQCLKMAGLINDLFTVVSDACNSNPEQMSIFILNLFTRWVEMDKFAVRSCEVLRYYRPVFDPELLDVLQLPTLSMMRRLQYIQQHLQRRRQDCRFTHLTILSEPGNDCFAVEYVKQSTRLEKLYHKIRKASERSRLNKTFEWESACKEYDNLTAKFSKATCSCSFNLDGSRNVSGCKKCWHGRCRRRIKIAIHEDFLPTENGQRASVLFELGIPEYLEAYRNATWKIVSTLGHPSRPNITPSPVMLLKDYSQLQNFTKRSVDGIQLASTKKSFLQTHFKEYKMKVALDSILLPFGLEFSYFDMQSDVWLKDLNRPLTFQHLCGIHIPRSLQASVIQQVEHPATTTDGPSSYQIIASQAQCPSDISVHEFISYQKLLSGKSRRWINILVELGASNLNFSSEDTMHIISQLAVQAGPTETEVYVLRDIHVVFQDELFCDRLLEQIGNWINKISSNWRERYCMDMLITLCLRVFELAPYIWRESAKMLLKNAREATLQWISHLRDEVRNATEADAAERAAIYGFWAALLCRRTFATFIGSHYTMNEEDLCSFVKASVALQENLVVDLSKLPQVLRNMLARDIKMVYHIQSTIQKSIQSNPNSLGAAINEIWSGNAANSTQRTYSPWEFIPSAETRWVTSRITSRVNKFITSQIIHYNFLEGHLFVDGKPIGRLPPDIRDLEDVKELFGNQHLLTFPSPLTGMSHVLATNMQGHEVHFGVRGETVAIIALTMDGPLEYVPRRVFGEGDNIDLPLGLIENCVHWLNLHTGRLYIRRKPSIWKTRPSDWSVDVPNHRAQRKQVFLVNPHSSLCKQVAGIFHHFEDPRRLTVFQPAKGWLSVELRHLDLSFFVNQKNLLQCRELRSEIDPNQDAGTLYGFESKIVLREVPNIERRSLIASLGNLTFKRHGMHVVVRAQSSDQYGRFEIDDVLGQLSCPPEPRLLYSKAQFHAFTSFVLPDPLTGRTGTEEALQILQSGYCQPWMPIADNPSSILKSIQSLSPQREYYPKDKMHLQTVSWNEHLTMSIQHESYDTVIQEILDKSDRLRVFTSQYERKVDFNMKAPSHLRRRAQIRKALYERDSSLIKLLVARQIVYNSRDRQVTLPQATNVFQIVKLVHEQPFKINMNKKLATILQSWKLIGGFHDKLDWHLSSLNDLFENNIAEQWGSLVNLCRQTDPQDQYKLIFQLSFLAFGIKPDMDTIKALTAFACLEELKTLQPPSCSSFSEFRSHASPTLLSIQNIITPEQGTYSPAPKAKKSRGSAQEEEGIRNEAEYKRLACFLLTQWPSSEPSIEGFESTVINVTRIYKTVLPEWERLHRNWELSEYVVQVQEIIRRYKGSKTATKLEVRNESAGFSYFSLCSSVIPSLRKDLLIKPGAIPSDDQLYGNKWLSNRTISQDERSLNYRDNNANRRTSSREMVELEKILFLYSKSGDELRQQYGNDLMHSLEALRNVSNQTKFQDRPPHIDLLNDSIKKVRIEVQEQLYFIKNAFSSEEDRYLWLELGNLWPSTTPRAILEQLRSSVSNKFGSYMKEALVRYGILLTTIQRLLRLKHAQLKEDYAKLKEEWQNPGHENWNPLDFPDWLLLEIECGILIRPEQVDVAHAIISPASRSNSVLQMNMGKGKSSCIMPMATAVLADKKQLSRLIVPKPLLLQTAQTLQSRLGGLIGREIRHIPFSRRTPSTKETLALYSQLHHEILNSAGIILTIPEHILSYKLSGLQRLADYQLDQAQKMIEFQSWLTEISRDILDESDFTLAAKTQLIYPNGPQLPVDGHPYRWEVAQMLLSLVEDHLPDLQRNFSRSIEVIQRPEGFPILHFLQTDVEDALHSRIISDICDGRALFLRLLDSPSPATRVKIRRILLEGNISQDGLKEASRLFANKDSAHKNLLLIRGLLINRILLLCLKKRWNVQYGLHPRRDPIAVPFEAKGVPSEQSEFGHPDVSIVFTCLAFYYTGLNIAQLRQGLHHVLKSDDPAAEYDRWRHGSDTLPETLHHWSGINTDDQGQVHQLWRHLRLNRNVLDHYMNKFVFPVHAKQFGVKLQASGWDIPLFSQPVSTEKTSRIRTTGFSGTNDNKMMLPLTIKQDDLPTLQQTNAEVLTYLLQDRNRKYNLAASQGKRLSEEQLLKKINANEIRVLIDAGAYILEMDNVSLVKAWLDIDIQAKGAVYFGVDNRAWVQYRGGKAAVPLLATPFAENLDECLVYLDEAHTRGIDLKLPQKAKGALTLALGQTKDHTVQAAMRLRLLGITQSITFFAPPEVHQSIIDVCKLRYRDVVNSSHVITWLLEQTCNSIEHTQKLYLAQRADFCRRTNSQWENYKFLTDPNHREIYLKVIQHPERQSLEELYGCIVDSQSIFSQELLFPQMREFMDKLRKQALRALSKNKYDIPSGALEEVEQERQIEFQVEEVRQVQKPTRYKPLTFPGLNRAVSHFVDTGHFTGKDGYKHAFEALAHTNIGQKYDIQWTSSRLFVSVEVMRTIEVEKKISNDNFLRPIEWILWNPSNQTALIIIPEEAELLIPTLRQKKNPKVHLLAYAAPVTKNMLQFGKLSYYALPCLPFGHAVPNWLSIELGIFAGRLYFDFSECDALCKYLRLSNISEMSKLNNDNQVELFTEKPISFLLEWLALRRKGQDIMHTPMGYICQGRPLHKNHSFFIKHVIDIVAPVHYGASVDSEVEDEADIDIEEVEWDEDFETS</sequence>
<keyword evidence="5" id="KW-0378">Hydrolase</keyword>
<dbReference type="Pfam" id="PF20255">
    <property type="entry name" value="DUF6606"/>
    <property type="match status" value="1"/>
</dbReference>
<evidence type="ECO:0000313" key="12">
    <source>
        <dbReference type="Proteomes" id="UP000258309"/>
    </source>
</evidence>
<dbReference type="GO" id="GO:0004843">
    <property type="term" value="F:cysteine-type deubiquitinase activity"/>
    <property type="evidence" value="ECO:0007669"/>
    <property type="project" value="UniProtKB-EC"/>
</dbReference>
<feature type="domain" description="DUF3638" evidence="8">
    <location>
        <begin position="2003"/>
        <end position="2227"/>
    </location>
</feature>
<proteinExistence type="predicted"/>
<dbReference type="PANTHER" id="PTHR13367:SF33">
    <property type="entry name" value="P-LOOP CONTAINING NUCLEOSIDE TRIPHOSPHATE HYDROLASE PROTEIN"/>
    <property type="match status" value="1"/>
</dbReference>
<keyword evidence="3" id="KW-0645">Protease</keyword>
<evidence type="ECO:0000259" key="9">
    <source>
        <dbReference type="Pfam" id="PF12359"/>
    </source>
</evidence>
<dbReference type="Pfam" id="PF12340">
    <property type="entry name" value="DUF3638"/>
    <property type="match status" value="1"/>
</dbReference>
<dbReference type="SUPFAM" id="SSF52540">
    <property type="entry name" value="P-loop containing nucleoside triphosphate hydrolases"/>
    <property type="match status" value="1"/>
</dbReference>
<evidence type="ECO:0000313" key="11">
    <source>
        <dbReference type="EMBL" id="RFU32830.1"/>
    </source>
</evidence>
<reference evidence="11 12" key="1">
    <citation type="submission" date="2018-05" db="EMBL/GenBank/DDBJ databases">
        <title>Draft genome sequence of Scytalidium lignicola DSM 105466, a ubiquitous saprotrophic fungus.</title>
        <authorList>
            <person name="Buettner E."/>
            <person name="Gebauer A.M."/>
            <person name="Hofrichter M."/>
            <person name="Liers C."/>
            <person name="Kellner H."/>
        </authorList>
    </citation>
    <scope>NUCLEOTIDE SEQUENCE [LARGE SCALE GENOMIC DNA]</scope>
    <source>
        <strain evidence="11 12">DSM 105466</strain>
    </source>
</reference>
<dbReference type="Proteomes" id="UP000258309">
    <property type="component" value="Unassembled WGS sequence"/>
</dbReference>
<evidence type="ECO:0000256" key="5">
    <source>
        <dbReference type="ARBA" id="ARBA00022801"/>
    </source>
</evidence>
<keyword evidence="4" id="KW-0833">Ubl conjugation pathway</keyword>
<dbReference type="EMBL" id="NCSJ02000047">
    <property type="protein sequence ID" value="RFU32830.1"/>
    <property type="molecule type" value="Genomic_DNA"/>
</dbReference>
<evidence type="ECO:0000256" key="4">
    <source>
        <dbReference type="ARBA" id="ARBA00022786"/>
    </source>
</evidence>
<feature type="domain" description="DUF3645" evidence="9">
    <location>
        <begin position="2345"/>
        <end position="2377"/>
    </location>
</feature>
<dbReference type="InterPro" id="IPR046541">
    <property type="entry name" value="DUF6606"/>
</dbReference>
<dbReference type="GO" id="GO:0006508">
    <property type="term" value="P:proteolysis"/>
    <property type="evidence" value="ECO:0007669"/>
    <property type="project" value="UniProtKB-KW"/>
</dbReference>
<feature type="non-terminal residue" evidence="11">
    <location>
        <position position="1"/>
    </location>
</feature>
<dbReference type="InterPro" id="IPR051346">
    <property type="entry name" value="OTU_Deubiquitinase"/>
</dbReference>
<keyword evidence="6" id="KW-0788">Thiol protease</keyword>
<dbReference type="InterPro" id="IPR022105">
    <property type="entry name" value="DUF3645"/>
</dbReference>
<feature type="non-terminal residue" evidence="11">
    <location>
        <position position="3121"/>
    </location>
</feature>
<evidence type="ECO:0000259" key="10">
    <source>
        <dbReference type="Pfam" id="PF20255"/>
    </source>
</evidence>
<evidence type="ECO:0000259" key="8">
    <source>
        <dbReference type="Pfam" id="PF12340"/>
    </source>
</evidence>
<evidence type="ECO:0000256" key="1">
    <source>
        <dbReference type="ARBA" id="ARBA00000707"/>
    </source>
</evidence>
<gene>
    <name evidence="11" type="ORF">B7463_g3489</name>
</gene>
<feature type="region of interest" description="Disordered" evidence="7">
    <location>
        <begin position="1676"/>
        <end position="1697"/>
    </location>
</feature>
<dbReference type="InterPro" id="IPR022099">
    <property type="entry name" value="DUF3638"/>
</dbReference>
<dbReference type="PANTHER" id="PTHR13367">
    <property type="entry name" value="UBIQUITIN THIOESTERASE"/>
    <property type="match status" value="1"/>
</dbReference>
<evidence type="ECO:0000256" key="7">
    <source>
        <dbReference type="SAM" id="MobiDB-lite"/>
    </source>
</evidence>
<feature type="domain" description="DUF6606" evidence="10">
    <location>
        <begin position="7"/>
        <end position="276"/>
    </location>
</feature>
<comment type="catalytic activity">
    <reaction evidence="1">
        <text>Thiol-dependent hydrolysis of ester, thioester, amide, peptide and isopeptide bonds formed by the C-terminal Gly of ubiquitin (a 76-residue protein attached to proteins as an intracellular targeting signal).</text>
        <dbReference type="EC" id="3.4.19.12"/>
    </reaction>
</comment>
<keyword evidence="12" id="KW-1185">Reference proteome</keyword>
<dbReference type="OMA" id="DIMHTPM"/>
<evidence type="ECO:0000256" key="3">
    <source>
        <dbReference type="ARBA" id="ARBA00022670"/>
    </source>
</evidence>
<protein>
    <recommendedName>
        <fullName evidence="2">ubiquitinyl hydrolase 1</fullName>
        <ecNumber evidence="2">3.4.19.12</ecNumber>
    </recommendedName>
</protein>
<dbReference type="Pfam" id="PF12359">
    <property type="entry name" value="DUF3645"/>
    <property type="match status" value="1"/>
</dbReference>
<comment type="caution">
    <text evidence="11">The sequence shown here is derived from an EMBL/GenBank/DDBJ whole genome shotgun (WGS) entry which is preliminary data.</text>
</comment>
<accession>A0A3E2HHC7</accession>